<evidence type="ECO:0000256" key="3">
    <source>
        <dbReference type="ARBA" id="ARBA00023002"/>
    </source>
</evidence>
<proteinExistence type="inferred from homology"/>
<evidence type="ECO:0000256" key="1">
    <source>
        <dbReference type="ARBA" id="ARBA00006484"/>
    </source>
</evidence>
<keyword evidence="5" id="KW-1185">Reference proteome</keyword>
<keyword evidence="2" id="KW-0521">NADP</keyword>
<dbReference type="Pfam" id="PF13561">
    <property type="entry name" value="adh_short_C2"/>
    <property type="match status" value="1"/>
</dbReference>
<name>A0ABR1JTD9_9AGAR</name>
<dbReference type="InterPro" id="IPR002347">
    <property type="entry name" value="SDR_fam"/>
</dbReference>
<dbReference type="InterPro" id="IPR052178">
    <property type="entry name" value="Sec_Metab_Biosynth_SDR"/>
</dbReference>
<accession>A0ABR1JTD9</accession>
<reference evidence="4 5" key="1">
    <citation type="submission" date="2024-01" db="EMBL/GenBank/DDBJ databases">
        <title>A draft genome for the cacao thread blight pathogen Marasmiellus scandens.</title>
        <authorList>
            <person name="Baruah I.K."/>
            <person name="Leung J."/>
            <person name="Bukari Y."/>
            <person name="Amoako-Attah I."/>
            <person name="Meinhardt L.W."/>
            <person name="Bailey B.A."/>
            <person name="Cohen S.P."/>
        </authorList>
    </citation>
    <scope>NUCLEOTIDE SEQUENCE [LARGE SCALE GENOMIC DNA]</scope>
    <source>
        <strain evidence="4 5">GH-19</strain>
    </source>
</reference>
<dbReference type="PANTHER" id="PTHR43618">
    <property type="entry name" value="7-ALPHA-HYDROXYSTEROID DEHYDROGENASE"/>
    <property type="match status" value="1"/>
</dbReference>
<dbReference type="InterPro" id="IPR036291">
    <property type="entry name" value="NAD(P)-bd_dom_sf"/>
</dbReference>
<comment type="similarity">
    <text evidence="1">Belongs to the short-chain dehydrogenases/reductases (SDR) family.</text>
</comment>
<protein>
    <submittedName>
        <fullName evidence="4">Uncharacterized protein</fullName>
    </submittedName>
</protein>
<dbReference type="PRINTS" id="PR00081">
    <property type="entry name" value="GDHRDH"/>
</dbReference>
<evidence type="ECO:0000256" key="2">
    <source>
        <dbReference type="ARBA" id="ARBA00022857"/>
    </source>
</evidence>
<dbReference type="CDD" id="cd05233">
    <property type="entry name" value="SDR_c"/>
    <property type="match status" value="1"/>
</dbReference>
<dbReference type="SUPFAM" id="SSF51735">
    <property type="entry name" value="NAD(P)-binding Rossmann-fold domains"/>
    <property type="match status" value="1"/>
</dbReference>
<dbReference type="EMBL" id="JBANRG010000005">
    <property type="protein sequence ID" value="KAK7466099.1"/>
    <property type="molecule type" value="Genomic_DNA"/>
</dbReference>
<keyword evidence="3" id="KW-0560">Oxidoreductase</keyword>
<comment type="caution">
    <text evidence="4">The sequence shown here is derived from an EMBL/GenBank/DDBJ whole genome shotgun (WGS) entry which is preliminary data.</text>
</comment>
<evidence type="ECO:0000313" key="4">
    <source>
        <dbReference type="EMBL" id="KAK7466099.1"/>
    </source>
</evidence>
<dbReference type="Proteomes" id="UP001498398">
    <property type="component" value="Unassembled WGS sequence"/>
</dbReference>
<dbReference type="PRINTS" id="PR00080">
    <property type="entry name" value="SDRFAMILY"/>
</dbReference>
<gene>
    <name evidence="4" type="ORF">VKT23_004824</name>
</gene>
<organism evidence="4 5">
    <name type="scientific">Marasmiellus scandens</name>
    <dbReference type="NCBI Taxonomy" id="2682957"/>
    <lineage>
        <taxon>Eukaryota</taxon>
        <taxon>Fungi</taxon>
        <taxon>Dikarya</taxon>
        <taxon>Basidiomycota</taxon>
        <taxon>Agaricomycotina</taxon>
        <taxon>Agaricomycetes</taxon>
        <taxon>Agaricomycetidae</taxon>
        <taxon>Agaricales</taxon>
        <taxon>Marasmiineae</taxon>
        <taxon>Omphalotaceae</taxon>
        <taxon>Marasmiellus</taxon>
    </lineage>
</organism>
<dbReference type="Gene3D" id="3.40.50.720">
    <property type="entry name" value="NAD(P)-binding Rossmann-like Domain"/>
    <property type="match status" value="1"/>
</dbReference>
<sequence>MIARGLAANGAKVYITGRRENVLNETAQKNPGLIPLAMDITDKESISNAVEVIEKAEGRLDILVNNAGIVTAVSKFITDTSAPEHANLGPSLFKSESWEDWATALGTNTIAPFFMTTGFSGLLEKGAKKRGEGETSSVINVSSAGVGTSRSANQISYFVSKAGLEEMTKTMAYEFAVNKIPIRVNSLQPGFFPSQMTVSDGNEIDQRIKEGVFAVHGTPPNERSGREAEISSAAVWLSSSGGAYTNGVVLRVDGGLALTNA</sequence>
<dbReference type="PANTHER" id="PTHR43618:SF4">
    <property type="entry name" value="SHORT CHAIN DEHYDROGENASE_REDUCTASE FAMILY (AFU_ORTHOLOGUE AFUA_7G04540)"/>
    <property type="match status" value="1"/>
</dbReference>
<evidence type="ECO:0000313" key="5">
    <source>
        <dbReference type="Proteomes" id="UP001498398"/>
    </source>
</evidence>